<dbReference type="PANTHER" id="PTHR30518">
    <property type="entry name" value="ENDOLYTIC MUREIN TRANSGLYCOSYLASE"/>
    <property type="match status" value="1"/>
</dbReference>
<keyword evidence="4 7" id="KW-0472">Membrane</keyword>
<dbReference type="Gene3D" id="3.30.160.60">
    <property type="entry name" value="Classic Zinc Finger"/>
    <property type="match status" value="1"/>
</dbReference>
<evidence type="ECO:0000256" key="6">
    <source>
        <dbReference type="ARBA" id="ARBA00023316"/>
    </source>
</evidence>
<keyword evidence="10" id="KW-1185">Reference proteome</keyword>
<feature type="site" description="Important for catalytic activity" evidence="7">
    <location>
        <position position="315"/>
    </location>
</feature>
<accession>A0ABT6ZC71</accession>
<gene>
    <name evidence="7 9" type="primary">mltG</name>
    <name evidence="9" type="ORF">QNI14_04750</name>
</gene>
<dbReference type="Gene3D" id="3.30.1490.480">
    <property type="entry name" value="Endolytic murein transglycosylase"/>
    <property type="match status" value="1"/>
</dbReference>
<keyword evidence="1 7" id="KW-1003">Cell membrane</keyword>
<evidence type="ECO:0000256" key="2">
    <source>
        <dbReference type="ARBA" id="ARBA00022692"/>
    </source>
</evidence>
<dbReference type="EC" id="4.2.2.29" evidence="7"/>
<dbReference type="NCBIfam" id="TIGR00247">
    <property type="entry name" value="endolytic transglycosylase MltG"/>
    <property type="match status" value="1"/>
</dbReference>
<protein>
    <recommendedName>
        <fullName evidence="7">Endolytic murein transglycosylase</fullName>
        <ecNumber evidence="7">4.2.2.29</ecNumber>
    </recommendedName>
    <alternativeName>
        <fullName evidence="7">Peptidoglycan lytic transglycosylase</fullName>
    </alternativeName>
    <alternativeName>
        <fullName evidence="7">Peptidoglycan polymerization terminase</fullName>
    </alternativeName>
</protein>
<feature type="transmembrane region" description="Helical" evidence="7">
    <location>
        <begin position="92"/>
        <end position="116"/>
    </location>
</feature>
<keyword evidence="6 7" id="KW-0961">Cell wall biogenesis/degradation</keyword>
<sequence length="447" mass="48379">MSDTPSSDDPGVQPLSRRAAREARAADQAGTAPAAEPTTSTPQPTPTRPAEPVPPATSRPAAASLDALFEDQAANAPAAAKRHARDRKKSKVAAWTVFGVVLAFIGALVVGCFWVWNTYEDQIRAVMGWEEPKDYEPGLAEGEATLTIVSGDTGADISTTLFEAGVTKTSDAFYSYLIDTGQNPSFVPGVFSLQQKMTSEAALEAILDPANKQENTAQLREGLTVAQSVERIAEGVGLPLEDVQAAVADPSAYGIDEDSLEGWLFPATYTFDPDTTAEQVIQRMVDRTVQALDAAGVPEERRHEILTIASIIEKEARFEKDFYKVSRVIQNRLDPSNSETNGLLQMDSTAQYFFSDREGGTSSREEELTDDNPWNTYVHTGLPVGPIANPGELAIKAAMEPEEGPWLYFVTVNLDTGETVFTNTLSEHNAAVEQWRAWCSDNPDGGC</sequence>
<keyword evidence="5 7" id="KW-0456">Lyase</keyword>
<feature type="compositionally biased region" description="Low complexity" evidence="8">
    <location>
        <begin position="29"/>
        <end position="42"/>
    </location>
</feature>
<evidence type="ECO:0000313" key="10">
    <source>
        <dbReference type="Proteomes" id="UP001321481"/>
    </source>
</evidence>
<evidence type="ECO:0000256" key="8">
    <source>
        <dbReference type="SAM" id="MobiDB-lite"/>
    </source>
</evidence>
<comment type="similarity">
    <text evidence="7">Belongs to the transglycosylase MltG family.</text>
</comment>
<name>A0ABT6ZC71_9MICO</name>
<dbReference type="EMBL" id="JASJND010000003">
    <property type="protein sequence ID" value="MDJ1113755.1"/>
    <property type="molecule type" value="Genomic_DNA"/>
</dbReference>
<comment type="caution">
    <text evidence="9">The sequence shown here is derived from an EMBL/GenBank/DDBJ whole genome shotgun (WGS) entry which is preliminary data.</text>
</comment>
<keyword evidence="2 7" id="KW-0812">Transmembrane</keyword>
<evidence type="ECO:0000256" key="5">
    <source>
        <dbReference type="ARBA" id="ARBA00023239"/>
    </source>
</evidence>
<comment type="function">
    <text evidence="7">Functions as a peptidoglycan terminase that cleaves nascent peptidoglycan strands endolytically to terminate their elongation.</text>
</comment>
<dbReference type="PANTHER" id="PTHR30518:SF2">
    <property type="entry name" value="ENDOLYTIC MUREIN TRANSGLYCOSYLASE"/>
    <property type="match status" value="1"/>
</dbReference>
<evidence type="ECO:0000256" key="4">
    <source>
        <dbReference type="ARBA" id="ARBA00023136"/>
    </source>
</evidence>
<feature type="compositionally biased region" description="Pro residues" evidence="8">
    <location>
        <begin position="43"/>
        <end position="57"/>
    </location>
</feature>
<dbReference type="Pfam" id="PF02618">
    <property type="entry name" value="YceG"/>
    <property type="match status" value="1"/>
</dbReference>
<comment type="subcellular location">
    <subcellularLocation>
        <location evidence="7">Cell membrane</location>
        <topology evidence="7">Single-pass membrane protein</topology>
    </subcellularLocation>
</comment>
<dbReference type="Proteomes" id="UP001321481">
    <property type="component" value="Unassembled WGS sequence"/>
</dbReference>
<evidence type="ECO:0000256" key="3">
    <source>
        <dbReference type="ARBA" id="ARBA00022989"/>
    </source>
</evidence>
<evidence type="ECO:0000256" key="1">
    <source>
        <dbReference type="ARBA" id="ARBA00022475"/>
    </source>
</evidence>
<comment type="catalytic activity">
    <reaction evidence="7">
        <text>a peptidoglycan chain = a peptidoglycan chain with N-acetyl-1,6-anhydromuramyl-[peptide] at the reducing end + a peptidoglycan chain with N-acetylglucosamine at the non-reducing end.</text>
        <dbReference type="EC" id="4.2.2.29"/>
    </reaction>
</comment>
<evidence type="ECO:0000256" key="7">
    <source>
        <dbReference type="HAMAP-Rule" id="MF_02065"/>
    </source>
</evidence>
<dbReference type="CDD" id="cd08010">
    <property type="entry name" value="MltG_like"/>
    <property type="match status" value="1"/>
</dbReference>
<feature type="region of interest" description="Disordered" evidence="8">
    <location>
        <begin position="1"/>
        <end position="60"/>
    </location>
</feature>
<dbReference type="InterPro" id="IPR003770">
    <property type="entry name" value="MLTG-like"/>
</dbReference>
<evidence type="ECO:0000313" key="9">
    <source>
        <dbReference type="EMBL" id="MDJ1113755.1"/>
    </source>
</evidence>
<organism evidence="9 10">
    <name type="scientific">Microbacterium dauci</name>
    <dbReference type="NCBI Taxonomy" id="3048008"/>
    <lineage>
        <taxon>Bacteria</taxon>
        <taxon>Bacillati</taxon>
        <taxon>Actinomycetota</taxon>
        <taxon>Actinomycetes</taxon>
        <taxon>Micrococcales</taxon>
        <taxon>Microbacteriaceae</taxon>
        <taxon>Microbacterium</taxon>
    </lineage>
</organism>
<dbReference type="HAMAP" id="MF_02065">
    <property type="entry name" value="MltG"/>
    <property type="match status" value="1"/>
</dbReference>
<dbReference type="RefSeq" id="WP_283715218.1">
    <property type="nucleotide sequence ID" value="NZ_JASJND010000003.1"/>
</dbReference>
<reference evidence="9 10" key="1">
    <citation type="submission" date="2023-05" db="EMBL/GenBank/DDBJ databases">
        <title>Microbacterium dauci sp.nov., Isolated from Carrot Rhizosphere Soil.</title>
        <authorList>
            <person name="Xiao Z."/>
            <person name="Zheng J."/>
        </authorList>
    </citation>
    <scope>NUCLEOTIDE SEQUENCE [LARGE SCALE GENOMIC DNA]</scope>
    <source>
        <strain evidence="9 10">LX3-4</strain>
    </source>
</reference>
<keyword evidence="3 7" id="KW-1133">Transmembrane helix</keyword>
<proteinExistence type="inferred from homology"/>